<evidence type="ECO:0000313" key="4">
    <source>
        <dbReference type="Proteomes" id="UP001174934"/>
    </source>
</evidence>
<dbReference type="Proteomes" id="UP001174934">
    <property type="component" value="Unassembled WGS sequence"/>
</dbReference>
<keyword evidence="1" id="KW-0472">Membrane</keyword>
<feature type="chain" id="PRO_5041418721" evidence="2">
    <location>
        <begin position="31"/>
        <end position="190"/>
    </location>
</feature>
<feature type="transmembrane region" description="Helical" evidence="1">
    <location>
        <begin position="132"/>
        <end position="164"/>
    </location>
</feature>
<dbReference type="EMBL" id="JAULSR010000014">
    <property type="protein sequence ID" value="KAK0609334.1"/>
    <property type="molecule type" value="Genomic_DNA"/>
</dbReference>
<keyword evidence="4" id="KW-1185">Reference proteome</keyword>
<organism evidence="3 4">
    <name type="scientific">Bombardia bombarda</name>
    <dbReference type="NCBI Taxonomy" id="252184"/>
    <lineage>
        <taxon>Eukaryota</taxon>
        <taxon>Fungi</taxon>
        <taxon>Dikarya</taxon>
        <taxon>Ascomycota</taxon>
        <taxon>Pezizomycotina</taxon>
        <taxon>Sordariomycetes</taxon>
        <taxon>Sordariomycetidae</taxon>
        <taxon>Sordariales</taxon>
        <taxon>Lasiosphaeriaceae</taxon>
        <taxon>Bombardia</taxon>
    </lineage>
</organism>
<gene>
    <name evidence="3" type="ORF">B0T17DRAFT_136233</name>
</gene>
<dbReference type="AlphaFoldDB" id="A0AA39TJE9"/>
<evidence type="ECO:0000256" key="1">
    <source>
        <dbReference type="SAM" id="Phobius"/>
    </source>
</evidence>
<keyword evidence="1" id="KW-0812">Transmembrane</keyword>
<proteinExistence type="predicted"/>
<comment type="caution">
    <text evidence="3">The sequence shown here is derived from an EMBL/GenBank/DDBJ whole genome shotgun (WGS) entry which is preliminary data.</text>
</comment>
<reference evidence="3" key="1">
    <citation type="submission" date="2023-06" db="EMBL/GenBank/DDBJ databases">
        <title>Genome-scale phylogeny and comparative genomics of the fungal order Sordariales.</title>
        <authorList>
            <consortium name="Lawrence Berkeley National Laboratory"/>
            <person name="Hensen N."/>
            <person name="Bonometti L."/>
            <person name="Westerberg I."/>
            <person name="Brannstrom I.O."/>
            <person name="Guillou S."/>
            <person name="Cros-Aarteil S."/>
            <person name="Calhoun S."/>
            <person name="Haridas S."/>
            <person name="Kuo A."/>
            <person name="Mondo S."/>
            <person name="Pangilinan J."/>
            <person name="Riley R."/>
            <person name="LaButti K."/>
            <person name="Andreopoulos B."/>
            <person name="Lipzen A."/>
            <person name="Chen C."/>
            <person name="Yanf M."/>
            <person name="Daum C."/>
            <person name="Ng V."/>
            <person name="Clum A."/>
            <person name="Steindorff A."/>
            <person name="Ohm R."/>
            <person name="Martin F."/>
            <person name="Silar P."/>
            <person name="Natvig D."/>
            <person name="Lalanne C."/>
            <person name="Gautier V."/>
            <person name="Ament-velasquez S.L."/>
            <person name="Kruys A."/>
            <person name="Hutchinson M.I."/>
            <person name="Powell A.J."/>
            <person name="Barry K."/>
            <person name="Miller A.N."/>
            <person name="Grigoriev I.V."/>
            <person name="Debuchy R."/>
            <person name="Gladieux P."/>
            <person name="Thoren M.H."/>
            <person name="Johannesson H."/>
        </authorList>
    </citation>
    <scope>NUCLEOTIDE SEQUENCE</scope>
    <source>
        <strain evidence="3">SMH3391-2</strain>
    </source>
</reference>
<keyword evidence="2" id="KW-0732">Signal</keyword>
<feature type="signal peptide" evidence="2">
    <location>
        <begin position="1"/>
        <end position="30"/>
    </location>
</feature>
<evidence type="ECO:0000313" key="3">
    <source>
        <dbReference type="EMBL" id="KAK0609334.1"/>
    </source>
</evidence>
<sequence length="190" mass="22431">MQKSPRSLTRWHFCWFLFCLIARILQNGSGTSPMQKSPPARPRIITSPRADYARRPRLNSWTPLLFIQLPRNRDGRWVDGWMDRWMDRWMDGSHIHPRIHPIRLTDMAQFRAWRTFASWTDTQYCKYCMCCAVLCCAVLCFIVCAALYVLHCMCCIVCAALYVLHCMYCTGHYLVWRSGCLFNFRVETGQ</sequence>
<accession>A0AA39TJE9</accession>
<keyword evidence="1" id="KW-1133">Transmembrane helix</keyword>
<evidence type="ECO:0000256" key="2">
    <source>
        <dbReference type="SAM" id="SignalP"/>
    </source>
</evidence>
<name>A0AA39TJE9_9PEZI</name>
<protein>
    <submittedName>
        <fullName evidence="3">Uncharacterized protein</fullName>
    </submittedName>
</protein>